<evidence type="ECO:0000313" key="18">
    <source>
        <dbReference type="Proteomes" id="UP000000270"/>
    </source>
</evidence>
<dbReference type="KEGG" id="azc:AZC_0098"/>
<evidence type="ECO:0000256" key="8">
    <source>
        <dbReference type="ARBA" id="ARBA00022741"/>
    </source>
</evidence>
<evidence type="ECO:0000259" key="16">
    <source>
        <dbReference type="SMART" id="SM00904"/>
    </source>
</evidence>
<evidence type="ECO:0000256" key="6">
    <source>
        <dbReference type="ARBA" id="ARBA00022679"/>
    </source>
</evidence>
<evidence type="ECO:0000256" key="12">
    <source>
        <dbReference type="ARBA" id="ARBA00023268"/>
    </source>
</evidence>
<keyword evidence="9 15" id="KW-0418">Kinase</keyword>
<sequence>MTSLPRAGRLPMPASQLSFQVVQGIRPLPEPLARPVLAIGNFDGVHRGHQAVIATARAMGARLGRPTLALTFEPHPRSFFQPSVPLFRLTPAREKLDALEATGLAGAIVLPFDGTLAALSAEAFVAEVLVGTFGIAGAAVGFDFHFGKARSGSPAFLKEQGAQHGFPVEVVEALLEADDTISSTAIRRALESGQVGHAAHMLGRHWSLRSVVIHGDKRGRDLGYPTANLALPEEIQLAFGIYAVKLTVDGIPHDAVASYGRRPTFDNGRALLEVHIFDFSGDLYGREVEVAFHGYLRPELKFSSVDELVRQMDADSRAARAILAASGS</sequence>
<evidence type="ECO:0000313" key="17">
    <source>
        <dbReference type="EMBL" id="BAF86096.1"/>
    </source>
</evidence>
<comment type="pathway">
    <text evidence="3 15">Cofactor biosynthesis; FMN biosynthesis; FMN from riboflavin (ATP route): step 1/1.</text>
</comment>
<dbReference type="GO" id="GO:0009231">
    <property type="term" value="P:riboflavin biosynthetic process"/>
    <property type="evidence" value="ECO:0007669"/>
    <property type="project" value="InterPro"/>
</dbReference>
<keyword evidence="7 15" id="KW-0548">Nucleotidyltransferase</keyword>
<reference evidence="17 18" key="3">
    <citation type="journal article" date="2008" name="BMC Genomics">
        <title>The genome of the versatile nitrogen fixer Azorhizobium caulinodans ORS571.</title>
        <authorList>
            <person name="Lee KB."/>
            <person name="Backer P.D."/>
            <person name="Aono T."/>
            <person name="Liu CT."/>
            <person name="Suzuki S."/>
            <person name="Suzuki T."/>
            <person name="Kaneko T."/>
            <person name="Yamada M."/>
            <person name="Tabata S."/>
            <person name="Kupfer D.M."/>
            <person name="Najar F.Z."/>
            <person name="Wiley G.B."/>
            <person name="Roe B."/>
            <person name="Binnewies T.T."/>
            <person name="Ussery D.W."/>
            <person name="D'Haeze W."/>
            <person name="Herder J.D."/>
            <person name="Gevers D."/>
            <person name="Vereecke D."/>
            <person name="Holsters M."/>
            <person name="Oyaizu H."/>
        </authorList>
    </citation>
    <scope>NUCLEOTIDE SEQUENCE [LARGE SCALE GENOMIC DNA]</scope>
    <source>
        <strain evidence="18">ATCC 43989 / DSM 5975 / JCM 20966 / LMG 6465 / NBRC 14845 / NCIMB 13405 / ORS 571</strain>
    </source>
</reference>
<accession>A8IGJ7</accession>
<reference evidence="18" key="2">
    <citation type="submission" date="2007-04" db="EMBL/GenBank/DDBJ databases">
        <title>Complete genome sequence of the nitrogen-fixing bacterium Azorhizobium caulinodans ORS571.</title>
        <authorList>
            <person name="Lee K.B."/>
            <person name="Backer P.D."/>
            <person name="Aono T."/>
            <person name="Liu C.T."/>
            <person name="Suzuki S."/>
            <person name="Suzuki T."/>
            <person name="Kaneko T."/>
            <person name="Yamada M."/>
            <person name="Tabata S."/>
            <person name="Kupfer D.M."/>
            <person name="Najar F.Z."/>
            <person name="Wiley G.B."/>
            <person name="Roe B."/>
            <person name="Binnewies T."/>
            <person name="Ussery D."/>
            <person name="Vereecke D."/>
            <person name="Gevers D."/>
            <person name="Holsters M."/>
            <person name="Oyaizu H."/>
        </authorList>
    </citation>
    <scope>NUCLEOTIDE SEQUENCE [LARGE SCALE GENOMIC DNA]</scope>
    <source>
        <strain evidence="18">ATCC 43989 / DSM 5975 / JCM 20966 / LMG 6465 / NBRC 14845 / NCIMB 13405 / ORS 571</strain>
    </source>
</reference>
<dbReference type="NCBIfam" id="NF004159">
    <property type="entry name" value="PRK05627.1-2"/>
    <property type="match status" value="1"/>
</dbReference>
<dbReference type="eggNOG" id="COG0196">
    <property type="taxonomic scope" value="Bacteria"/>
</dbReference>
<keyword evidence="10 15" id="KW-0274">FAD</keyword>
<dbReference type="EMBL" id="AP009384">
    <property type="protein sequence ID" value="BAF86096.1"/>
    <property type="molecule type" value="Genomic_DNA"/>
</dbReference>
<dbReference type="Gene3D" id="3.40.50.620">
    <property type="entry name" value="HUPs"/>
    <property type="match status" value="1"/>
</dbReference>
<proteinExistence type="inferred from homology"/>
<dbReference type="NCBIfam" id="NF004160">
    <property type="entry name" value="PRK05627.1-3"/>
    <property type="match status" value="1"/>
</dbReference>
<dbReference type="SUPFAM" id="SSF82114">
    <property type="entry name" value="Riboflavin kinase-like"/>
    <property type="match status" value="1"/>
</dbReference>
<evidence type="ECO:0000256" key="5">
    <source>
        <dbReference type="ARBA" id="ARBA00022643"/>
    </source>
</evidence>
<evidence type="ECO:0000256" key="11">
    <source>
        <dbReference type="ARBA" id="ARBA00022840"/>
    </source>
</evidence>
<keyword evidence="5 15" id="KW-0288">FMN</keyword>
<dbReference type="InterPro" id="IPR023465">
    <property type="entry name" value="Riboflavin_kinase_dom_sf"/>
</dbReference>
<evidence type="ECO:0000256" key="2">
    <source>
        <dbReference type="ARBA" id="ARBA00004726"/>
    </source>
</evidence>
<dbReference type="GO" id="GO:0006747">
    <property type="term" value="P:FAD biosynthetic process"/>
    <property type="evidence" value="ECO:0007669"/>
    <property type="project" value="UniProtKB-UniRule"/>
</dbReference>
<comment type="pathway">
    <text evidence="2 15">Cofactor biosynthesis; FAD biosynthesis; FAD from FMN: step 1/1.</text>
</comment>
<dbReference type="CDD" id="cd02064">
    <property type="entry name" value="FAD_synthetase_N"/>
    <property type="match status" value="1"/>
</dbReference>
<keyword evidence="4 15" id="KW-0285">Flavoprotein</keyword>
<dbReference type="PIRSF" id="PIRSF004491">
    <property type="entry name" value="FAD_Synth"/>
    <property type="match status" value="1"/>
</dbReference>
<evidence type="ECO:0000256" key="10">
    <source>
        <dbReference type="ARBA" id="ARBA00022827"/>
    </source>
</evidence>
<feature type="domain" description="Riboflavin kinase" evidence="16">
    <location>
        <begin position="201"/>
        <end position="324"/>
    </location>
</feature>
<evidence type="ECO:0000256" key="14">
    <source>
        <dbReference type="ARBA" id="ARBA00049494"/>
    </source>
</evidence>
<dbReference type="Pfam" id="PF06574">
    <property type="entry name" value="FAD_syn"/>
    <property type="match status" value="1"/>
</dbReference>
<dbReference type="PANTHER" id="PTHR22749:SF6">
    <property type="entry name" value="RIBOFLAVIN KINASE"/>
    <property type="match status" value="1"/>
</dbReference>
<dbReference type="InterPro" id="IPR015864">
    <property type="entry name" value="FAD_synthase"/>
</dbReference>
<dbReference type="InterPro" id="IPR015865">
    <property type="entry name" value="Riboflavin_kinase_bac/euk"/>
</dbReference>
<comment type="function">
    <text evidence="1">Catalyzes the phosphorylation of riboflavin to FMN followed by the adenylation of FMN to FAD.</text>
</comment>
<dbReference type="SMART" id="SM00904">
    <property type="entry name" value="Flavokinase"/>
    <property type="match status" value="1"/>
</dbReference>
<reference evidence="17 18" key="4">
    <citation type="journal article" date="2009" name="Appl. Environ. Microbiol.">
        <title>Comparative genome-wide transcriptional profiling of Azorhizobium caulinodans ORS571 grown under free-living and symbiotic conditions.</title>
        <authorList>
            <person name="Tsukada S."/>
            <person name="Aono T."/>
            <person name="Akiba N."/>
            <person name="Lee KB."/>
            <person name="Liu CT."/>
            <person name="Toyazaki H."/>
            <person name="Oyaizu H."/>
        </authorList>
    </citation>
    <scope>NUCLEOTIDE SEQUENCE [LARGE SCALE GENOMIC DNA]</scope>
    <source>
        <strain evidence="18">ATCC 43989 / DSM 5975 / JCM 20966 / LMG 6465 / NBRC 14845 / NCIMB 13405 / ORS 571</strain>
    </source>
</reference>
<dbReference type="GO" id="GO:0003919">
    <property type="term" value="F:FMN adenylyltransferase activity"/>
    <property type="evidence" value="ECO:0007669"/>
    <property type="project" value="UniProtKB-UniRule"/>
</dbReference>
<dbReference type="UniPathway" id="UPA00276">
    <property type="reaction ID" value="UER00406"/>
</dbReference>
<keyword evidence="6 15" id="KW-0808">Transferase</keyword>
<dbReference type="AlphaFoldDB" id="A8IGJ7"/>
<dbReference type="Proteomes" id="UP000000270">
    <property type="component" value="Chromosome"/>
</dbReference>
<reference evidence="17 18" key="5">
    <citation type="journal article" date="2010" name="Appl. Environ. Microbiol.">
        <title>phrR-like gene praR of Azorhizobium caulinodans ORS571 is essential for symbiosis with Sesbania rostrata and is involved in expression of reb genes.</title>
        <authorList>
            <person name="Akiba N."/>
            <person name="Aono T."/>
            <person name="Toyazaki H."/>
            <person name="Sato S."/>
            <person name="Oyaizu H."/>
        </authorList>
    </citation>
    <scope>NUCLEOTIDE SEQUENCE [LARGE SCALE GENOMIC DNA]</scope>
    <source>
        <strain evidence="18">ATCC 43989 / DSM 5975 / JCM 20966 / LMG 6465 / NBRC 14845 / NCIMB 13405 / ORS 571</strain>
    </source>
</reference>
<dbReference type="STRING" id="438753.AZC_0098"/>
<evidence type="ECO:0000256" key="15">
    <source>
        <dbReference type="PIRNR" id="PIRNR004491"/>
    </source>
</evidence>
<organism evidence="17 18">
    <name type="scientific">Azorhizobium caulinodans (strain ATCC 43989 / DSM 5975 / JCM 20966 / LMG 6465 / NBRC 14845 / NCIMB 13405 / ORS 571)</name>
    <dbReference type="NCBI Taxonomy" id="438753"/>
    <lineage>
        <taxon>Bacteria</taxon>
        <taxon>Pseudomonadati</taxon>
        <taxon>Pseudomonadota</taxon>
        <taxon>Alphaproteobacteria</taxon>
        <taxon>Hyphomicrobiales</taxon>
        <taxon>Xanthobacteraceae</taxon>
        <taxon>Azorhizobium</taxon>
    </lineage>
</organism>
<dbReference type="GO" id="GO:0005524">
    <property type="term" value="F:ATP binding"/>
    <property type="evidence" value="ECO:0007669"/>
    <property type="project" value="UniProtKB-UniRule"/>
</dbReference>
<keyword evidence="8 15" id="KW-0547">Nucleotide-binding</keyword>
<evidence type="ECO:0000256" key="1">
    <source>
        <dbReference type="ARBA" id="ARBA00002121"/>
    </source>
</evidence>
<comment type="similarity">
    <text evidence="15">Belongs to the ribF family.</text>
</comment>
<dbReference type="NCBIfam" id="TIGR00083">
    <property type="entry name" value="ribF"/>
    <property type="match status" value="1"/>
</dbReference>
<keyword evidence="18" id="KW-1185">Reference proteome</keyword>
<dbReference type="SUPFAM" id="SSF52374">
    <property type="entry name" value="Nucleotidylyl transferase"/>
    <property type="match status" value="1"/>
</dbReference>
<evidence type="ECO:0000256" key="13">
    <source>
        <dbReference type="ARBA" id="ARBA00047880"/>
    </source>
</evidence>
<keyword evidence="11 15" id="KW-0067">ATP-binding</keyword>
<dbReference type="EC" id="2.7.7.2" evidence="15"/>
<dbReference type="PANTHER" id="PTHR22749">
    <property type="entry name" value="RIBOFLAVIN KINASE/FMN ADENYLYLTRANSFERASE"/>
    <property type="match status" value="1"/>
</dbReference>
<dbReference type="InterPro" id="IPR002606">
    <property type="entry name" value="Riboflavin_kinase_bac"/>
</dbReference>
<evidence type="ECO:0000256" key="4">
    <source>
        <dbReference type="ARBA" id="ARBA00022630"/>
    </source>
</evidence>
<gene>
    <name evidence="17" type="ordered locus">AZC_0098</name>
</gene>
<dbReference type="InterPro" id="IPR014729">
    <property type="entry name" value="Rossmann-like_a/b/a_fold"/>
</dbReference>
<evidence type="ECO:0000256" key="3">
    <source>
        <dbReference type="ARBA" id="ARBA00005201"/>
    </source>
</evidence>
<name>A8IGJ7_AZOC5</name>
<protein>
    <recommendedName>
        <fullName evidence="15">Riboflavin biosynthesis protein</fullName>
    </recommendedName>
    <domain>
        <recommendedName>
            <fullName evidence="15">Riboflavin kinase</fullName>
            <ecNumber evidence="15">2.7.1.26</ecNumber>
        </recommendedName>
        <alternativeName>
            <fullName evidence="15">Flavokinase</fullName>
        </alternativeName>
    </domain>
    <domain>
        <recommendedName>
            <fullName evidence="15">FMN adenylyltransferase</fullName>
            <ecNumber evidence="15">2.7.7.2</ecNumber>
        </recommendedName>
        <alternativeName>
            <fullName evidence="15">FAD pyrophosphorylase</fullName>
        </alternativeName>
        <alternativeName>
            <fullName evidence="15">FAD synthase</fullName>
        </alternativeName>
    </domain>
</protein>
<comment type="catalytic activity">
    <reaction evidence="13 15">
        <text>riboflavin + ATP = FMN + ADP + H(+)</text>
        <dbReference type="Rhea" id="RHEA:14357"/>
        <dbReference type="ChEBI" id="CHEBI:15378"/>
        <dbReference type="ChEBI" id="CHEBI:30616"/>
        <dbReference type="ChEBI" id="CHEBI:57986"/>
        <dbReference type="ChEBI" id="CHEBI:58210"/>
        <dbReference type="ChEBI" id="CHEBI:456216"/>
        <dbReference type="EC" id="2.7.1.26"/>
    </reaction>
</comment>
<dbReference type="InterPro" id="IPR023468">
    <property type="entry name" value="Riboflavin_kinase"/>
</dbReference>
<dbReference type="Pfam" id="PF01687">
    <property type="entry name" value="Flavokinase"/>
    <property type="match status" value="1"/>
</dbReference>
<dbReference type="GO" id="GO:0008531">
    <property type="term" value="F:riboflavin kinase activity"/>
    <property type="evidence" value="ECO:0007669"/>
    <property type="project" value="UniProtKB-UniRule"/>
</dbReference>
<dbReference type="GO" id="GO:0009398">
    <property type="term" value="P:FMN biosynthetic process"/>
    <property type="evidence" value="ECO:0007669"/>
    <property type="project" value="UniProtKB-UniRule"/>
</dbReference>
<dbReference type="FunFam" id="3.40.50.620:FF:000021">
    <property type="entry name" value="Riboflavin biosynthesis protein"/>
    <property type="match status" value="1"/>
</dbReference>
<evidence type="ECO:0000256" key="7">
    <source>
        <dbReference type="ARBA" id="ARBA00022695"/>
    </source>
</evidence>
<dbReference type="FunFam" id="2.40.30.30:FF:000003">
    <property type="entry name" value="Riboflavin biosynthesis protein"/>
    <property type="match status" value="1"/>
</dbReference>
<keyword evidence="12" id="KW-0511">Multifunctional enzyme</keyword>
<reference evidence="17 18" key="1">
    <citation type="journal article" date="2007" name="Appl. Environ. Microbiol.">
        <title>Rhizobial factors required for stem nodule maturation and maintenance in Sesbania rostrata-Azorhizobium caulinodans ORS571 symbiosis.</title>
        <authorList>
            <person name="Suzuki S."/>
            <person name="Aono T."/>
            <person name="Lee KB."/>
            <person name="Suzuki T."/>
            <person name="Liu CT."/>
            <person name="Miwa H."/>
            <person name="Wakao S."/>
            <person name="Iki T."/>
            <person name="Oyaizu H."/>
        </authorList>
    </citation>
    <scope>NUCLEOTIDE SEQUENCE [LARGE SCALE GENOMIC DNA]</scope>
    <source>
        <strain evidence="18">ATCC 43989 / DSM 5975 / JCM 20966 / LMG 6465 / NBRC 14845 / NCIMB 13405 / ORS 571</strain>
    </source>
</reference>
<dbReference type="UniPathway" id="UPA00277">
    <property type="reaction ID" value="UER00407"/>
</dbReference>
<dbReference type="EC" id="2.7.1.26" evidence="15"/>
<comment type="catalytic activity">
    <reaction evidence="14 15">
        <text>FMN + ATP + H(+) = FAD + diphosphate</text>
        <dbReference type="Rhea" id="RHEA:17237"/>
        <dbReference type="ChEBI" id="CHEBI:15378"/>
        <dbReference type="ChEBI" id="CHEBI:30616"/>
        <dbReference type="ChEBI" id="CHEBI:33019"/>
        <dbReference type="ChEBI" id="CHEBI:57692"/>
        <dbReference type="ChEBI" id="CHEBI:58210"/>
        <dbReference type="EC" id="2.7.7.2"/>
    </reaction>
</comment>
<dbReference type="HOGENOM" id="CLU_048437_0_1_5"/>
<reference evidence="17 18" key="6">
    <citation type="journal article" date="2011" name="Appl. Environ. Microbiol.">
        <title>Involvement of the azorhizobial chromosome partition gene (parA) in the onset of bacteroid differentiation during Sesbania rostrata stem nodule development.</title>
        <authorList>
            <person name="Liu CT."/>
            <person name="Lee KB."/>
            <person name="Wang YS."/>
            <person name="Peng MH."/>
            <person name="Lee KT."/>
            <person name="Suzuki S."/>
            <person name="Suzuki T."/>
            <person name="Oyaizu H."/>
        </authorList>
    </citation>
    <scope>NUCLEOTIDE SEQUENCE [LARGE SCALE GENOMIC DNA]</scope>
    <source>
        <strain evidence="18">ATCC 43989 / DSM 5975 / JCM 20966 / LMG 6465 / NBRC 14845 / NCIMB 13405 / ORS 571</strain>
    </source>
</reference>
<evidence type="ECO:0000256" key="9">
    <source>
        <dbReference type="ARBA" id="ARBA00022777"/>
    </source>
</evidence>
<dbReference type="Gene3D" id="2.40.30.30">
    <property type="entry name" value="Riboflavin kinase-like"/>
    <property type="match status" value="1"/>
</dbReference>